<dbReference type="InterPro" id="IPR015797">
    <property type="entry name" value="NUDIX_hydrolase-like_dom_sf"/>
</dbReference>
<proteinExistence type="predicted"/>
<evidence type="ECO:0000259" key="2">
    <source>
        <dbReference type="PROSITE" id="PS51462"/>
    </source>
</evidence>
<gene>
    <name evidence="3" type="ORF">HNQ44_002403</name>
</gene>
<dbReference type="InterPro" id="IPR020084">
    <property type="entry name" value="NUDIX_hydrolase_CS"/>
</dbReference>
<dbReference type="GO" id="GO:0016787">
    <property type="term" value="F:hydrolase activity"/>
    <property type="evidence" value="ECO:0007669"/>
    <property type="project" value="UniProtKB-KW"/>
</dbReference>
<comment type="caution">
    <text evidence="3">The sequence shown here is derived from an EMBL/GenBank/DDBJ whole genome shotgun (WGS) entry which is preliminary data.</text>
</comment>
<dbReference type="Gene3D" id="3.90.79.10">
    <property type="entry name" value="Nucleoside Triphosphate Pyrophosphohydrolase"/>
    <property type="match status" value="1"/>
</dbReference>
<dbReference type="RefSeq" id="WP_135501138.1">
    <property type="nucleotide sequence ID" value="NZ_JACHHE010000006.1"/>
</dbReference>
<dbReference type="SUPFAM" id="SSF55811">
    <property type="entry name" value="Nudix"/>
    <property type="match status" value="1"/>
</dbReference>
<evidence type="ECO:0000256" key="1">
    <source>
        <dbReference type="ARBA" id="ARBA00022801"/>
    </source>
</evidence>
<name>A0A7W8CSQ8_9BACL</name>
<feature type="domain" description="Nudix hydrolase" evidence="2">
    <location>
        <begin position="28"/>
        <end position="157"/>
    </location>
</feature>
<dbReference type="Proteomes" id="UP000525923">
    <property type="component" value="Unassembled WGS sequence"/>
</dbReference>
<dbReference type="PROSITE" id="PS00893">
    <property type="entry name" value="NUDIX_BOX"/>
    <property type="match status" value="1"/>
</dbReference>
<keyword evidence="1" id="KW-0378">Hydrolase</keyword>
<dbReference type="PROSITE" id="PS51462">
    <property type="entry name" value="NUDIX"/>
    <property type="match status" value="1"/>
</dbReference>
<organism evidence="3 4">
    <name type="scientific">Planococcus koreensis</name>
    <dbReference type="NCBI Taxonomy" id="112331"/>
    <lineage>
        <taxon>Bacteria</taxon>
        <taxon>Bacillati</taxon>
        <taxon>Bacillota</taxon>
        <taxon>Bacilli</taxon>
        <taxon>Bacillales</taxon>
        <taxon>Caryophanaceae</taxon>
        <taxon>Planococcus</taxon>
    </lineage>
</organism>
<evidence type="ECO:0000313" key="4">
    <source>
        <dbReference type="Proteomes" id="UP000525923"/>
    </source>
</evidence>
<dbReference type="InterPro" id="IPR000086">
    <property type="entry name" value="NUDIX_hydrolase_dom"/>
</dbReference>
<accession>A0A7W8CSQ8</accession>
<protein>
    <submittedName>
        <fullName evidence="3">8-oxo-dGTP pyrophosphatase MutT (NUDIX family)</fullName>
    </submittedName>
</protein>
<dbReference type="CDD" id="cd04693">
    <property type="entry name" value="NUDIX_Hydrolase"/>
    <property type="match status" value="1"/>
</dbReference>
<reference evidence="3 4" key="1">
    <citation type="submission" date="2020-08" db="EMBL/GenBank/DDBJ databases">
        <title>Genomic Encyclopedia of Type Strains, Phase IV (KMG-IV): sequencing the most valuable type-strain genomes for metagenomic binning, comparative biology and taxonomic classification.</title>
        <authorList>
            <person name="Goeker M."/>
        </authorList>
    </citation>
    <scope>NUCLEOTIDE SEQUENCE [LARGE SCALE GENOMIC DNA]</scope>
    <source>
        <strain evidence="3 4">DSM 15895</strain>
    </source>
</reference>
<dbReference type="OrthoDB" id="9786032at2"/>
<dbReference type="Pfam" id="PF00293">
    <property type="entry name" value="NUDIX"/>
    <property type="match status" value="1"/>
</dbReference>
<keyword evidence="4" id="KW-1185">Reference proteome</keyword>
<sequence length="177" mass="20109">MEIWDLVDGSRKPIGKLHTRGEETLPGEYHIVVEVLTINLDGKILVTQRDAAKTYPLLWESTGGSVNASETSLQGAIRELHEETGLSVRAENLYFIGEMKRGNYFLDSYVWKSEENIDLSDLNLQVGEVCDAKLVTFKEFEEMNTRGEIVPPVWDRWQLYAEKLGDVIKTTPVTSKF</sequence>
<dbReference type="EMBL" id="JACHHE010000006">
    <property type="protein sequence ID" value="MBB5180958.1"/>
    <property type="molecule type" value="Genomic_DNA"/>
</dbReference>
<dbReference type="AlphaFoldDB" id="A0A7W8CSQ8"/>
<evidence type="ECO:0000313" key="3">
    <source>
        <dbReference type="EMBL" id="MBB5180958.1"/>
    </source>
</evidence>